<accession>A0A0U2ZM96</accession>
<dbReference type="InterPro" id="IPR029057">
    <property type="entry name" value="PRTase-like"/>
</dbReference>
<dbReference type="InterPro" id="IPR051910">
    <property type="entry name" value="ComF/GntX_DNA_util-trans"/>
</dbReference>
<gene>
    <name evidence="3" type="ORF">AUC31_16185</name>
</gene>
<evidence type="ECO:0000256" key="1">
    <source>
        <dbReference type="ARBA" id="ARBA00008007"/>
    </source>
</evidence>
<reference evidence="3" key="1">
    <citation type="submission" date="2016-01" db="EMBL/GenBank/DDBJ databases">
        <title>Complete genome of Planococcus rifietoensis type strain M8.</title>
        <authorList>
            <person name="See-Too W.S."/>
        </authorList>
    </citation>
    <scope>NUCLEOTIDE SEQUENCE [LARGE SCALE GENOMIC DNA]</scope>
    <source>
        <strain evidence="3">M8</strain>
    </source>
</reference>
<comment type="similarity">
    <text evidence="1">Belongs to the ComF/GntX family.</text>
</comment>
<evidence type="ECO:0000259" key="2">
    <source>
        <dbReference type="Pfam" id="PF00156"/>
    </source>
</evidence>
<dbReference type="Gene3D" id="3.40.50.2020">
    <property type="match status" value="1"/>
</dbReference>
<dbReference type="OrthoDB" id="9779910at2"/>
<evidence type="ECO:0000313" key="4">
    <source>
        <dbReference type="Proteomes" id="UP000067683"/>
    </source>
</evidence>
<dbReference type="AlphaFoldDB" id="A0A0U2ZM96"/>
<keyword evidence="4" id="KW-1185">Reference proteome</keyword>
<dbReference type="STRING" id="200991.AUC31_16185"/>
<dbReference type="KEGG" id="prt:AUC31_16185"/>
<dbReference type="InterPro" id="IPR000836">
    <property type="entry name" value="PRTase_dom"/>
</dbReference>
<proteinExistence type="inferred from homology"/>
<evidence type="ECO:0000313" key="3">
    <source>
        <dbReference type="EMBL" id="ALS77121.1"/>
    </source>
</evidence>
<dbReference type="Pfam" id="PF00156">
    <property type="entry name" value="Pribosyltran"/>
    <property type="match status" value="1"/>
</dbReference>
<feature type="domain" description="Phosphoribosyltransferase" evidence="2">
    <location>
        <begin position="99"/>
        <end position="136"/>
    </location>
</feature>
<dbReference type="Proteomes" id="UP000067683">
    <property type="component" value="Chromosome"/>
</dbReference>
<dbReference type="PANTHER" id="PTHR47505:SF1">
    <property type="entry name" value="DNA UTILIZATION PROTEIN YHGH"/>
    <property type="match status" value="1"/>
</dbReference>
<dbReference type="EMBL" id="CP013659">
    <property type="protein sequence ID" value="ALS77121.1"/>
    <property type="molecule type" value="Genomic_DNA"/>
</dbReference>
<dbReference type="SUPFAM" id="SSF53271">
    <property type="entry name" value="PRTase-like"/>
    <property type="match status" value="1"/>
</dbReference>
<name>A0A0U2ZM96_9BACL</name>
<organism evidence="3 4">
    <name type="scientific">Planococcus rifietoensis</name>
    <dbReference type="NCBI Taxonomy" id="200991"/>
    <lineage>
        <taxon>Bacteria</taxon>
        <taxon>Bacillati</taxon>
        <taxon>Bacillota</taxon>
        <taxon>Bacilli</taxon>
        <taxon>Bacillales</taxon>
        <taxon>Caryophanaceae</taxon>
        <taxon>Planococcus</taxon>
    </lineage>
</organism>
<protein>
    <submittedName>
        <fullName evidence="3">Competence protein ComF</fullName>
    </submittedName>
</protein>
<dbReference type="CDD" id="cd06223">
    <property type="entry name" value="PRTases_typeI"/>
    <property type="match status" value="1"/>
</dbReference>
<dbReference type="PANTHER" id="PTHR47505">
    <property type="entry name" value="DNA UTILIZATION PROTEIN YHGH"/>
    <property type="match status" value="1"/>
</dbReference>
<sequence>MKDWFHQYKFLKDVLLAQVFAKNFREALKNERAVVVPIPLNEEKLHERSFSQVDQLLLAAGVPYRHLLEKCGETLGEKTRQERMATKQLFRLNGEAVPKQLVLVDDLYTTGTTMRQAAKTLQEAGAESIRILTLIRA</sequence>